<evidence type="ECO:0000256" key="7">
    <source>
        <dbReference type="ARBA" id="ARBA00023136"/>
    </source>
</evidence>
<dbReference type="InterPro" id="IPR019335">
    <property type="entry name" value="COG7"/>
</dbReference>
<comment type="subcellular location">
    <subcellularLocation>
        <location evidence="1">Golgi apparatus membrane</location>
        <topology evidence="1">Peripheral membrane protein</topology>
    </subcellularLocation>
</comment>
<feature type="region of interest" description="Disordered" evidence="9">
    <location>
        <begin position="1096"/>
        <end position="1118"/>
    </location>
</feature>
<dbReference type="GO" id="GO:0017119">
    <property type="term" value="C:Golgi transport complex"/>
    <property type="evidence" value="ECO:0007669"/>
    <property type="project" value="InterPro"/>
</dbReference>
<sequence length="1223" mass="135428">MNATIESLFGLSSDVIDIPAFVRAAAEIDRATYNRETALHTPECSVDDLRTSLFDSWNSPSLSAYLSKDHDHVITSLYSTTKSAKPKRKTALLDPDSLPPDVAAFQNNLDAVKLTSWKLKIDSATFIRVSKNSDQNVLAQVKPSPEPSGHLSDTDPQAVITVTIHTRSTWTPGYINRSSQHALLSNQTLGDLFQVIPCTSNEIVNKYAFTGTSNFENRRPKGEDGCVICIENLAYGDGFGQGDYAQKLVEHLQTVSKDPPAITKAPTTIYETPLASLLLRVNQPYWLLHQGNCEHFLVVDQIRLQHAADVRSGYPLTLQITPPLLDLCRALPMTPSTTELIDSLEQYSDVVSWINDILDASEDDDERGLAPTELTELDEHITQLLATLDIACEDTSSQLEHTIDDVSRGVPRLTYDLHFMKDSALSLQTSLAKVLQKSKEAVPDSTSVALDHLRYLDMIKGRMEATREALREAESWSSLELEVTSLLAERSYAKAAERLSEASRSMVVFHNTPEYEPRRTLLVNLQNQLEASLSSALVAAINSQDVAVCRNYFSIFCHIQRESEFRNYYNASRRASVVAVWHDALLTDCESSDTHSAPPAETFTVFLPKFYRTFLSLLDLERISIPAIFPDPAVTLSAFISSTLSSLQPTFSQRLSSLSAHHGEAVLHQLISSLQATEEFASSVEKLIEKMSYAATPSASDAASPESAPPTNPRSHARRRSTRMSISWRPGAHLPSAAPGASSKLFLDGLEWDQELFTPFLDFQLDYGSLERRLLDHSLHKIISSDSDDRVPDADRARLLRERAIDAITVAEESLTRCTAFTHGYGSVGLVLALDNFFQSFIDIWTADVRLESHNSTSQSQVSASDDDLSDMDYSSQDWSDFQLSLHLLSSARAVYERISSFEAKLRSSLVQTATRFRLASNEPTSFTIAPSRGESRLLEQSPLNSADLHALLTSVEVDTHSREPLPSSRLSQIPVTPGSPSPLLIEARRAVFTFANTCQISLQGTILSPLRKHLASYASSRLWSASGDPKSKHAMTAHDLQVPTFSLSPSDTVQRVAEGLLNLPRLFEVYADDDALAFSLHSLPHIDPETLKGLSEQTSSEALPQPTHMRRGSLSTTKLTPLDPDAVSSAWLSSLGHTLLEHLTTTILPNIPSLSQAGAAQLASDLEYLSNIVRAINVEFPELDRWKELVELDDEEGKKRLEEAEDVDHVLRIVASLRRWER</sequence>
<keyword evidence="5" id="KW-0653">Protein transport</keyword>
<dbReference type="InterPro" id="IPR022042">
    <property type="entry name" value="snRNA-activating_su3"/>
</dbReference>
<dbReference type="GO" id="GO:0006890">
    <property type="term" value="P:retrograde vesicle-mediated transport, Golgi to endoplasmic reticulum"/>
    <property type="evidence" value="ECO:0007669"/>
    <property type="project" value="TreeGrafter"/>
</dbReference>
<gene>
    <name evidence="10" type="ORF">DXG03_003215</name>
</gene>
<keyword evidence="4" id="KW-0813">Transport</keyword>
<dbReference type="EMBL" id="JABCKV010000002">
    <property type="protein sequence ID" value="KAG5648604.1"/>
    <property type="molecule type" value="Genomic_DNA"/>
</dbReference>
<evidence type="ECO:0000256" key="4">
    <source>
        <dbReference type="ARBA" id="ARBA00022448"/>
    </source>
</evidence>
<evidence type="ECO:0000313" key="11">
    <source>
        <dbReference type="Proteomes" id="UP000775547"/>
    </source>
</evidence>
<protein>
    <recommendedName>
        <fullName evidence="3">Conserved oligomeric Golgi complex subunit 7</fullName>
    </recommendedName>
    <alternativeName>
        <fullName evidence="8">Component of oligomeric Golgi complex 7</fullName>
    </alternativeName>
</protein>
<name>A0A9P7GFC9_9AGAR</name>
<evidence type="ECO:0000256" key="2">
    <source>
        <dbReference type="ARBA" id="ARBA00005831"/>
    </source>
</evidence>
<dbReference type="AlphaFoldDB" id="A0A9P7GFC9"/>
<evidence type="ECO:0000313" key="10">
    <source>
        <dbReference type="EMBL" id="KAG5648604.1"/>
    </source>
</evidence>
<dbReference type="PANTHER" id="PTHR21443:SF0">
    <property type="entry name" value="CONSERVED OLIGOMERIC GOLGI COMPLEX SUBUNIT 7"/>
    <property type="match status" value="1"/>
</dbReference>
<comment type="similarity">
    <text evidence="2">Belongs to the COG7 family.</text>
</comment>
<accession>A0A9P7GFC9</accession>
<dbReference type="PANTHER" id="PTHR21443">
    <property type="entry name" value="CONSERVED OLIGOMERIC GOLGI COMPLEX COMPONENT 7"/>
    <property type="match status" value="1"/>
</dbReference>
<reference evidence="10" key="2">
    <citation type="submission" date="2021-10" db="EMBL/GenBank/DDBJ databases">
        <title>Phylogenomics reveals ancestral predisposition of the termite-cultivated fungus Termitomyces towards a domesticated lifestyle.</title>
        <authorList>
            <person name="Auxier B."/>
            <person name="Grum-Grzhimaylo A."/>
            <person name="Cardenas M.E."/>
            <person name="Lodge J.D."/>
            <person name="Laessoe T."/>
            <person name="Pedersen O."/>
            <person name="Smith M.E."/>
            <person name="Kuyper T.W."/>
            <person name="Franco-Molano E.A."/>
            <person name="Baroni T.J."/>
            <person name="Aanen D.K."/>
        </authorList>
    </citation>
    <scope>NUCLEOTIDE SEQUENCE</scope>
    <source>
        <strain evidence="10">AP01</strain>
        <tissue evidence="10">Mycelium</tissue>
    </source>
</reference>
<dbReference type="Pfam" id="PF12251">
    <property type="entry name" value="SNAPC3"/>
    <property type="match status" value="1"/>
</dbReference>
<comment type="caution">
    <text evidence="10">The sequence shown here is derived from an EMBL/GenBank/DDBJ whole genome shotgun (WGS) entry which is preliminary data.</text>
</comment>
<evidence type="ECO:0000256" key="8">
    <source>
        <dbReference type="ARBA" id="ARBA00031345"/>
    </source>
</evidence>
<dbReference type="GO" id="GO:0006886">
    <property type="term" value="P:intracellular protein transport"/>
    <property type="evidence" value="ECO:0007669"/>
    <property type="project" value="InterPro"/>
</dbReference>
<evidence type="ECO:0000256" key="6">
    <source>
        <dbReference type="ARBA" id="ARBA00023034"/>
    </source>
</evidence>
<proteinExistence type="inferred from homology"/>
<dbReference type="OrthoDB" id="249612at2759"/>
<evidence type="ECO:0000256" key="1">
    <source>
        <dbReference type="ARBA" id="ARBA00004395"/>
    </source>
</evidence>
<keyword evidence="11" id="KW-1185">Reference proteome</keyword>
<keyword evidence="7" id="KW-0472">Membrane</keyword>
<dbReference type="GO" id="GO:0007030">
    <property type="term" value="P:Golgi organization"/>
    <property type="evidence" value="ECO:0007669"/>
    <property type="project" value="TreeGrafter"/>
</dbReference>
<keyword evidence="6" id="KW-0333">Golgi apparatus</keyword>
<organism evidence="10 11">
    <name type="scientific">Asterophora parasitica</name>
    <dbReference type="NCBI Taxonomy" id="117018"/>
    <lineage>
        <taxon>Eukaryota</taxon>
        <taxon>Fungi</taxon>
        <taxon>Dikarya</taxon>
        <taxon>Basidiomycota</taxon>
        <taxon>Agaricomycotina</taxon>
        <taxon>Agaricomycetes</taxon>
        <taxon>Agaricomycetidae</taxon>
        <taxon>Agaricales</taxon>
        <taxon>Tricholomatineae</taxon>
        <taxon>Lyophyllaceae</taxon>
        <taxon>Asterophora</taxon>
    </lineage>
</organism>
<reference evidence="10" key="1">
    <citation type="submission" date="2020-07" db="EMBL/GenBank/DDBJ databases">
        <authorList>
            <person name="Nieuwenhuis M."/>
            <person name="Van De Peppel L.J.J."/>
        </authorList>
    </citation>
    <scope>NUCLEOTIDE SEQUENCE</scope>
    <source>
        <strain evidence="10">AP01</strain>
        <tissue evidence="10">Mycelium</tissue>
    </source>
</reference>
<feature type="region of interest" description="Disordered" evidence="9">
    <location>
        <begin position="698"/>
        <end position="738"/>
    </location>
</feature>
<dbReference type="Proteomes" id="UP000775547">
    <property type="component" value="Unassembled WGS sequence"/>
</dbReference>
<dbReference type="GO" id="GO:0000139">
    <property type="term" value="C:Golgi membrane"/>
    <property type="evidence" value="ECO:0007669"/>
    <property type="project" value="UniProtKB-SubCell"/>
</dbReference>
<dbReference type="Pfam" id="PF10191">
    <property type="entry name" value="COG7"/>
    <property type="match status" value="2"/>
</dbReference>
<evidence type="ECO:0000256" key="5">
    <source>
        <dbReference type="ARBA" id="ARBA00022927"/>
    </source>
</evidence>
<evidence type="ECO:0000256" key="3">
    <source>
        <dbReference type="ARBA" id="ARBA00020984"/>
    </source>
</evidence>
<evidence type="ECO:0000256" key="9">
    <source>
        <dbReference type="SAM" id="MobiDB-lite"/>
    </source>
</evidence>